<name>A0A225VR35_9STRA</name>
<organism evidence="1 2">
    <name type="scientific">Phytophthora megakarya</name>
    <dbReference type="NCBI Taxonomy" id="4795"/>
    <lineage>
        <taxon>Eukaryota</taxon>
        <taxon>Sar</taxon>
        <taxon>Stramenopiles</taxon>
        <taxon>Oomycota</taxon>
        <taxon>Peronosporomycetes</taxon>
        <taxon>Peronosporales</taxon>
        <taxon>Peronosporaceae</taxon>
        <taxon>Phytophthora</taxon>
    </lineage>
</organism>
<protein>
    <submittedName>
        <fullName evidence="1">Uncharacterized protein</fullName>
    </submittedName>
</protein>
<sequence>MSDSGWSDLATTTPYDYLQTPYEARPAGAMHTDYPNLYDEASIPTVRALEAAATPSGSFFTSCNQTYGTLSRKRQMFTRERKNTGFKAKTKEELRNELQKNSGHCATRAVCIFGVLIARLIAPNKEKLAHHW</sequence>
<keyword evidence="2" id="KW-1185">Reference proteome</keyword>
<evidence type="ECO:0000313" key="1">
    <source>
        <dbReference type="EMBL" id="OWZ07267.1"/>
    </source>
</evidence>
<proteinExistence type="predicted"/>
<gene>
    <name evidence="1" type="ORF">PHMEG_00020360</name>
</gene>
<dbReference type="Proteomes" id="UP000198211">
    <property type="component" value="Unassembled WGS sequence"/>
</dbReference>
<reference evidence="2" key="1">
    <citation type="submission" date="2017-03" db="EMBL/GenBank/DDBJ databases">
        <title>Phytopthora megakarya and P. palmivora, two closely related causual agents of cacao black pod achieved similar genome size and gene model numbers by different mechanisms.</title>
        <authorList>
            <person name="Ali S."/>
            <person name="Shao J."/>
            <person name="Larry D.J."/>
            <person name="Kronmiller B."/>
            <person name="Shen D."/>
            <person name="Strem M.D."/>
            <person name="Melnick R.L."/>
            <person name="Guiltinan M.J."/>
            <person name="Tyler B.M."/>
            <person name="Meinhardt L.W."/>
            <person name="Bailey B.A."/>
        </authorList>
    </citation>
    <scope>NUCLEOTIDE SEQUENCE [LARGE SCALE GENOMIC DNA]</scope>
    <source>
        <strain evidence="2">zdho120</strain>
    </source>
</reference>
<evidence type="ECO:0000313" key="2">
    <source>
        <dbReference type="Proteomes" id="UP000198211"/>
    </source>
</evidence>
<dbReference type="EMBL" id="NBNE01003607">
    <property type="protein sequence ID" value="OWZ07267.1"/>
    <property type="molecule type" value="Genomic_DNA"/>
</dbReference>
<accession>A0A225VR35</accession>
<dbReference type="STRING" id="4795.A0A225VR35"/>
<dbReference type="AlphaFoldDB" id="A0A225VR35"/>
<comment type="caution">
    <text evidence="1">The sequence shown here is derived from an EMBL/GenBank/DDBJ whole genome shotgun (WGS) entry which is preliminary data.</text>
</comment>